<dbReference type="PROSITE" id="PS00028">
    <property type="entry name" value="ZINC_FINGER_C2H2_1"/>
    <property type="match status" value="1"/>
</dbReference>
<dbReference type="InterPro" id="IPR052797">
    <property type="entry name" value="RegFact_GeneExpr_CellDeath"/>
</dbReference>
<name>A0A8K0C5Q7_IGNLU</name>
<dbReference type="EMBL" id="VTPC01090889">
    <property type="protein sequence ID" value="KAF2880898.1"/>
    <property type="molecule type" value="Genomic_DNA"/>
</dbReference>
<dbReference type="InterPro" id="IPR013087">
    <property type="entry name" value="Znf_C2H2_type"/>
</dbReference>
<evidence type="ECO:0000259" key="2">
    <source>
        <dbReference type="PROSITE" id="PS50157"/>
    </source>
</evidence>
<organism evidence="3 4">
    <name type="scientific">Ignelater luminosus</name>
    <name type="common">Cucubano</name>
    <name type="synonym">Pyrophorus luminosus</name>
    <dbReference type="NCBI Taxonomy" id="2038154"/>
    <lineage>
        <taxon>Eukaryota</taxon>
        <taxon>Metazoa</taxon>
        <taxon>Ecdysozoa</taxon>
        <taxon>Arthropoda</taxon>
        <taxon>Hexapoda</taxon>
        <taxon>Insecta</taxon>
        <taxon>Pterygota</taxon>
        <taxon>Neoptera</taxon>
        <taxon>Endopterygota</taxon>
        <taxon>Coleoptera</taxon>
        <taxon>Polyphaga</taxon>
        <taxon>Elateriformia</taxon>
        <taxon>Elateroidea</taxon>
        <taxon>Elateridae</taxon>
        <taxon>Agrypninae</taxon>
        <taxon>Pyrophorini</taxon>
        <taxon>Ignelater</taxon>
    </lineage>
</organism>
<accession>A0A8K0C5Q7</accession>
<dbReference type="OrthoDB" id="6731588at2759"/>
<protein>
    <recommendedName>
        <fullName evidence="2">C2H2-type domain-containing protein</fullName>
    </recommendedName>
</protein>
<dbReference type="SMART" id="SM00355">
    <property type="entry name" value="ZnF_C2H2"/>
    <property type="match status" value="2"/>
</dbReference>
<dbReference type="PROSITE" id="PS50157">
    <property type="entry name" value="ZINC_FINGER_C2H2_2"/>
    <property type="match status" value="1"/>
</dbReference>
<dbReference type="Proteomes" id="UP000801492">
    <property type="component" value="Unassembled WGS sequence"/>
</dbReference>
<gene>
    <name evidence="3" type="ORF">ILUMI_25274</name>
</gene>
<dbReference type="InterPro" id="IPR048324">
    <property type="entry name" value="ZSWIM1-3_RNaseH-like"/>
</dbReference>
<sequence>MESNKCQYCYKEFSSSSSRNRHIKNVHNKIVKISRISRIKCSLCLIETGTYENLMQHLTESHQVSVDEIYLSFCSKDEVAVWLQTAQIEANYFICGRKQNKKGNEIRYACNRSDLKGHKSNCKIRTEKTGGSIKIQGVCPSHLVIKFYENDQASIKFWKTHVGHDEEIRSQYLTRVEKNMIVNKLKIGISIDRILDDVRKVECNKLSRFNLASRKDINYLTKKHNIDKRRHDNDVIAVGLKVQEWNQNRKNYAFFFKQEGESHPVLKDTDFVVGFMNATMEKKLKDSGKIICMDGTHCTNRKGMDLTIMLVKDDKNAGFPVAFFLMNRLDQVAQELFLGALKKKVGEELQPEYFMSDDDPKYYNTWVLFINMALESLNNLLKTNQIKRRTNITVEKLLDKIEDLVDSKMWQRILNMERPNANSYQDKVTLKRHKTAERMDRNLITEVGFGEFQVRSSKGEEFYSITYNDICETDCRFLYCRVCKICFHRYKCQCHEYSVKTNICKRISIWYACMNRRRKIILF</sequence>
<feature type="domain" description="C2H2-type" evidence="2">
    <location>
        <begin position="4"/>
        <end position="27"/>
    </location>
</feature>
<dbReference type="Gene3D" id="3.30.160.60">
    <property type="entry name" value="Classic Zinc Finger"/>
    <property type="match status" value="1"/>
</dbReference>
<keyword evidence="1" id="KW-0863">Zinc-finger</keyword>
<keyword evidence="4" id="KW-1185">Reference proteome</keyword>
<dbReference type="GO" id="GO:0008270">
    <property type="term" value="F:zinc ion binding"/>
    <property type="evidence" value="ECO:0007669"/>
    <property type="project" value="UniProtKB-KW"/>
</dbReference>
<evidence type="ECO:0000313" key="3">
    <source>
        <dbReference type="EMBL" id="KAF2880898.1"/>
    </source>
</evidence>
<evidence type="ECO:0000313" key="4">
    <source>
        <dbReference type="Proteomes" id="UP000801492"/>
    </source>
</evidence>
<dbReference type="AlphaFoldDB" id="A0A8K0C5Q7"/>
<reference evidence="3" key="1">
    <citation type="submission" date="2019-08" db="EMBL/GenBank/DDBJ databases">
        <title>The genome of the North American firefly Photinus pyralis.</title>
        <authorList>
            <consortium name="Photinus pyralis genome working group"/>
            <person name="Fallon T.R."/>
            <person name="Sander Lower S.E."/>
            <person name="Weng J.-K."/>
        </authorList>
    </citation>
    <scope>NUCLEOTIDE SEQUENCE</scope>
    <source>
        <strain evidence="3">TRF0915ILg1</strain>
        <tissue evidence="3">Whole body</tissue>
    </source>
</reference>
<dbReference type="PANTHER" id="PTHR33936">
    <property type="entry name" value="PROTEIN CBG17840"/>
    <property type="match status" value="1"/>
</dbReference>
<keyword evidence="1" id="KW-0862">Zinc</keyword>
<keyword evidence="1" id="KW-0479">Metal-binding</keyword>
<comment type="caution">
    <text evidence="3">The sequence shown here is derived from an EMBL/GenBank/DDBJ whole genome shotgun (WGS) entry which is preliminary data.</text>
</comment>
<evidence type="ECO:0000256" key="1">
    <source>
        <dbReference type="PROSITE-ProRule" id="PRU00042"/>
    </source>
</evidence>
<dbReference type="PANTHER" id="PTHR33936:SF25">
    <property type="entry name" value="C2H2-TYPE DOMAIN-CONTAINING PROTEIN"/>
    <property type="match status" value="1"/>
</dbReference>
<proteinExistence type="predicted"/>
<dbReference type="Pfam" id="PF21056">
    <property type="entry name" value="ZSWIM1-3_RNaseH-like"/>
    <property type="match status" value="1"/>
</dbReference>